<dbReference type="EMBL" id="UINC01128841">
    <property type="protein sequence ID" value="SVD08844.1"/>
    <property type="molecule type" value="Genomic_DNA"/>
</dbReference>
<reference evidence="1" key="1">
    <citation type="submission" date="2018-05" db="EMBL/GenBank/DDBJ databases">
        <authorList>
            <person name="Lanie J.A."/>
            <person name="Ng W.-L."/>
            <person name="Kazmierczak K.M."/>
            <person name="Andrzejewski T.M."/>
            <person name="Davidsen T.M."/>
            <person name="Wayne K.J."/>
            <person name="Tettelin H."/>
            <person name="Glass J.I."/>
            <person name="Rusch D."/>
            <person name="Podicherti R."/>
            <person name="Tsui H.-C.T."/>
            <person name="Winkler M.E."/>
        </authorList>
    </citation>
    <scope>NUCLEOTIDE SEQUENCE</scope>
</reference>
<accession>A0A382SG07</accession>
<organism evidence="1">
    <name type="scientific">marine metagenome</name>
    <dbReference type="NCBI Taxonomy" id="408172"/>
    <lineage>
        <taxon>unclassified sequences</taxon>
        <taxon>metagenomes</taxon>
        <taxon>ecological metagenomes</taxon>
    </lineage>
</organism>
<gene>
    <name evidence="1" type="ORF">METZ01_LOCUS361698</name>
</gene>
<protein>
    <submittedName>
        <fullName evidence="1">Uncharacterized protein</fullName>
    </submittedName>
</protein>
<name>A0A382SG07_9ZZZZ</name>
<dbReference type="AlphaFoldDB" id="A0A382SG07"/>
<feature type="non-terminal residue" evidence="1">
    <location>
        <position position="119"/>
    </location>
</feature>
<sequence>MEPCDVLVRHLGLCEDVHALLLEENTWLKTQKTAPEESLIERKKAILPKLDESLSNLKRLQPELFSPFDDSKKLVNESHSKLLQIFYLDRENEELLLKLSQPVERASFNRFAESDQIDE</sequence>
<evidence type="ECO:0000313" key="1">
    <source>
        <dbReference type="EMBL" id="SVD08844.1"/>
    </source>
</evidence>
<proteinExistence type="predicted"/>